<evidence type="ECO:0000313" key="2">
    <source>
        <dbReference type="Proteomes" id="UP001165064"/>
    </source>
</evidence>
<accession>A0ACB5SXS0</accession>
<dbReference type="Proteomes" id="UP001165064">
    <property type="component" value="Unassembled WGS sequence"/>
</dbReference>
<evidence type="ECO:0000313" key="1">
    <source>
        <dbReference type="EMBL" id="GME76306.1"/>
    </source>
</evidence>
<keyword evidence="2" id="KW-1185">Reference proteome</keyword>
<gene>
    <name evidence="1" type="ORF">Amon02_000254100</name>
</gene>
<reference evidence="1" key="1">
    <citation type="submission" date="2023-04" db="EMBL/GenBank/DDBJ databases">
        <title>Ambrosiozyma monospora NBRC 10751.</title>
        <authorList>
            <person name="Ichikawa N."/>
            <person name="Sato H."/>
            <person name="Tonouchi N."/>
        </authorList>
    </citation>
    <scope>NUCLEOTIDE SEQUENCE</scope>
    <source>
        <strain evidence="1">NBRC 10751</strain>
    </source>
</reference>
<dbReference type="EMBL" id="BSXS01001481">
    <property type="protein sequence ID" value="GME76306.1"/>
    <property type="molecule type" value="Genomic_DNA"/>
</dbReference>
<organism evidence="1 2">
    <name type="scientific">Ambrosiozyma monospora</name>
    <name type="common">Yeast</name>
    <name type="synonym">Endomycopsis monosporus</name>
    <dbReference type="NCBI Taxonomy" id="43982"/>
    <lineage>
        <taxon>Eukaryota</taxon>
        <taxon>Fungi</taxon>
        <taxon>Dikarya</taxon>
        <taxon>Ascomycota</taxon>
        <taxon>Saccharomycotina</taxon>
        <taxon>Pichiomycetes</taxon>
        <taxon>Pichiales</taxon>
        <taxon>Pichiaceae</taxon>
        <taxon>Ambrosiozyma</taxon>
    </lineage>
</organism>
<name>A0ACB5SXS0_AMBMO</name>
<sequence length="285" mass="31677">MFPNTILNSLRQSVKTGFKQKSSIHTSSALLNQFTRLSRPTSASSNSFLKLSAISGAALATTALTLYGLGDNLTNDDKPTDLESTIVVDSTVDPFPLELKTELTTPFQMIGSGIRTVTFMRMRVYALGLYLATEDIPLVKRIWHSKFIKSFYEQHDGSDAKGGLDPEASHAECLKHGLNDPRVSSILVNNLLNSGVRLAARIVPVRNTDFNHLRDGLTKTIKNSELYKELNKTDEESAERLAKGLHQLHYKFHSNNMAVMKVSIRISSLVLLKNRLSQNVCFLVI</sequence>
<protein>
    <submittedName>
        <fullName evidence="1">Unnamed protein product</fullName>
    </submittedName>
</protein>
<proteinExistence type="predicted"/>
<comment type="caution">
    <text evidence="1">The sequence shown here is derived from an EMBL/GenBank/DDBJ whole genome shotgun (WGS) entry which is preliminary data.</text>
</comment>